<keyword evidence="1" id="KW-1133">Transmembrane helix</keyword>
<accession>A0A3M8A2Z6</accession>
<dbReference type="OrthoDB" id="1625718at2"/>
<keyword evidence="5" id="KW-1185">Reference proteome</keyword>
<dbReference type="GeneID" id="82808918"/>
<dbReference type="EMBL" id="BJOD01000105">
    <property type="protein sequence ID" value="GED28768.1"/>
    <property type="molecule type" value="Genomic_DNA"/>
</dbReference>
<organism evidence="3 4">
    <name type="scientific">Brevibacillus agri</name>
    <dbReference type="NCBI Taxonomy" id="51101"/>
    <lineage>
        <taxon>Bacteria</taxon>
        <taxon>Bacillati</taxon>
        <taxon>Bacillota</taxon>
        <taxon>Bacilli</taxon>
        <taxon>Bacillales</taxon>
        <taxon>Paenibacillaceae</taxon>
        <taxon>Brevibacillus</taxon>
    </lineage>
</organism>
<reference evidence="3 4" key="1">
    <citation type="submission" date="2018-10" db="EMBL/GenBank/DDBJ databases">
        <title>Phylogenomics of Brevibacillus.</title>
        <authorList>
            <person name="Dunlap C."/>
        </authorList>
    </citation>
    <scope>NUCLEOTIDE SEQUENCE [LARGE SCALE GENOMIC DNA]</scope>
    <source>
        <strain evidence="3 4">NRRL NRS 1219</strain>
    </source>
</reference>
<evidence type="ECO:0000313" key="4">
    <source>
        <dbReference type="Proteomes" id="UP000276178"/>
    </source>
</evidence>
<evidence type="ECO:0000256" key="1">
    <source>
        <dbReference type="SAM" id="Phobius"/>
    </source>
</evidence>
<dbReference type="AlphaFoldDB" id="A0A3M8A2Z6"/>
<dbReference type="Proteomes" id="UP000317180">
    <property type="component" value="Unassembled WGS sequence"/>
</dbReference>
<evidence type="ECO:0000313" key="5">
    <source>
        <dbReference type="Proteomes" id="UP000317180"/>
    </source>
</evidence>
<keyword evidence="1" id="KW-0472">Membrane</keyword>
<evidence type="ECO:0000313" key="2">
    <source>
        <dbReference type="EMBL" id="GED28768.1"/>
    </source>
</evidence>
<feature type="transmembrane region" description="Helical" evidence="1">
    <location>
        <begin position="241"/>
        <end position="263"/>
    </location>
</feature>
<proteinExistence type="predicted"/>
<comment type="caution">
    <text evidence="3">The sequence shown here is derived from an EMBL/GenBank/DDBJ whole genome shotgun (WGS) entry which is preliminary data.</text>
</comment>
<protein>
    <submittedName>
        <fullName evidence="3">Uncharacterized protein</fullName>
    </submittedName>
</protein>
<name>A0A3M8A2Z6_9BACL</name>
<keyword evidence="1" id="KW-0812">Transmembrane</keyword>
<gene>
    <name evidence="2" type="ORF">BAG01nite_48700</name>
    <name evidence="3" type="ORF">EB820_25620</name>
</gene>
<sequence>MSKDSNQSSTVALGMIETYEAKVALEALERGGRNKNLHGVVHEILVKDKLNANPKNILSGATAHLTQSTTAVRDDIVVKQAGQVVKRLQVKDTAQSISKTVKQVAEGEYNGTNLVGTKETAEAFNKAAKSAGLNKTMQSSGFSSTDTTRIAGKALGKMPTSSTVASVARSAGIAGAAISAGFTAISSGSDWLDEKISTSEYVGKVANEGVGGGISAAAGAGAATIATGVAATALASVSAPVWVPLAVGTVVAVGVGSVVKGIWDFFMD</sequence>
<evidence type="ECO:0000313" key="3">
    <source>
        <dbReference type="EMBL" id="RNB45599.1"/>
    </source>
</evidence>
<dbReference type="Proteomes" id="UP000276178">
    <property type="component" value="Unassembled WGS sequence"/>
</dbReference>
<dbReference type="RefSeq" id="WP_005827865.1">
    <property type="nucleotide sequence ID" value="NZ_BJOD01000105.1"/>
</dbReference>
<dbReference type="EMBL" id="RHHN01000132">
    <property type="protein sequence ID" value="RNB45599.1"/>
    <property type="molecule type" value="Genomic_DNA"/>
</dbReference>
<reference evidence="2 5" key="2">
    <citation type="submission" date="2019-06" db="EMBL/GenBank/DDBJ databases">
        <title>Whole genome shotgun sequence of Brevibacillus agri NBRC 15538.</title>
        <authorList>
            <person name="Hosoyama A."/>
            <person name="Uohara A."/>
            <person name="Ohji S."/>
            <person name="Ichikawa N."/>
        </authorList>
    </citation>
    <scope>NUCLEOTIDE SEQUENCE [LARGE SCALE GENOMIC DNA]</scope>
    <source>
        <strain evidence="2 5">NBRC 15538</strain>
    </source>
</reference>